<name>A0A3N4ICA4_ASCIM</name>
<feature type="region of interest" description="Disordered" evidence="1">
    <location>
        <begin position="1"/>
        <end position="69"/>
    </location>
</feature>
<evidence type="ECO:0000313" key="2">
    <source>
        <dbReference type="EMBL" id="RPA82288.1"/>
    </source>
</evidence>
<proteinExistence type="predicted"/>
<evidence type="ECO:0000256" key="1">
    <source>
        <dbReference type="SAM" id="MobiDB-lite"/>
    </source>
</evidence>
<reference evidence="2 3" key="1">
    <citation type="journal article" date="2018" name="Nat. Ecol. Evol.">
        <title>Pezizomycetes genomes reveal the molecular basis of ectomycorrhizal truffle lifestyle.</title>
        <authorList>
            <person name="Murat C."/>
            <person name="Payen T."/>
            <person name="Noel B."/>
            <person name="Kuo A."/>
            <person name="Morin E."/>
            <person name="Chen J."/>
            <person name="Kohler A."/>
            <person name="Krizsan K."/>
            <person name="Balestrini R."/>
            <person name="Da Silva C."/>
            <person name="Montanini B."/>
            <person name="Hainaut M."/>
            <person name="Levati E."/>
            <person name="Barry K.W."/>
            <person name="Belfiori B."/>
            <person name="Cichocki N."/>
            <person name="Clum A."/>
            <person name="Dockter R.B."/>
            <person name="Fauchery L."/>
            <person name="Guy J."/>
            <person name="Iotti M."/>
            <person name="Le Tacon F."/>
            <person name="Lindquist E.A."/>
            <person name="Lipzen A."/>
            <person name="Malagnac F."/>
            <person name="Mello A."/>
            <person name="Molinier V."/>
            <person name="Miyauchi S."/>
            <person name="Poulain J."/>
            <person name="Riccioni C."/>
            <person name="Rubini A."/>
            <person name="Sitrit Y."/>
            <person name="Splivallo R."/>
            <person name="Traeger S."/>
            <person name="Wang M."/>
            <person name="Zifcakova L."/>
            <person name="Wipf D."/>
            <person name="Zambonelli A."/>
            <person name="Paolocci F."/>
            <person name="Nowrousian M."/>
            <person name="Ottonello S."/>
            <person name="Baldrian P."/>
            <person name="Spatafora J.W."/>
            <person name="Henrissat B."/>
            <person name="Nagy L.G."/>
            <person name="Aury J.M."/>
            <person name="Wincker P."/>
            <person name="Grigoriev I.V."/>
            <person name="Bonfante P."/>
            <person name="Martin F.M."/>
        </authorList>
    </citation>
    <scope>NUCLEOTIDE SEQUENCE [LARGE SCALE GENOMIC DNA]</scope>
    <source>
        <strain evidence="2 3">RN42</strain>
    </source>
</reference>
<feature type="compositionally biased region" description="Basic and acidic residues" evidence="1">
    <location>
        <begin position="34"/>
        <end position="48"/>
    </location>
</feature>
<gene>
    <name evidence="2" type="ORF">BJ508DRAFT_361245</name>
</gene>
<evidence type="ECO:0000313" key="3">
    <source>
        <dbReference type="Proteomes" id="UP000275078"/>
    </source>
</evidence>
<protein>
    <submittedName>
        <fullName evidence="2">Uncharacterized protein</fullName>
    </submittedName>
</protein>
<dbReference type="Proteomes" id="UP000275078">
    <property type="component" value="Unassembled WGS sequence"/>
</dbReference>
<keyword evidence="3" id="KW-1185">Reference proteome</keyword>
<feature type="compositionally biased region" description="Polar residues" evidence="1">
    <location>
        <begin position="1"/>
        <end position="15"/>
    </location>
</feature>
<feature type="compositionally biased region" description="Basic and acidic residues" evidence="1">
    <location>
        <begin position="121"/>
        <end position="137"/>
    </location>
</feature>
<organism evidence="2 3">
    <name type="scientific">Ascobolus immersus RN42</name>
    <dbReference type="NCBI Taxonomy" id="1160509"/>
    <lineage>
        <taxon>Eukaryota</taxon>
        <taxon>Fungi</taxon>
        <taxon>Dikarya</taxon>
        <taxon>Ascomycota</taxon>
        <taxon>Pezizomycotina</taxon>
        <taxon>Pezizomycetes</taxon>
        <taxon>Pezizales</taxon>
        <taxon>Ascobolaceae</taxon>
        <taxon>Ascobolus</taxon>
    </lineage>
</organism>
<dbReference type="EMBL" id="ML119672">
    <property type="protein sequence ID" value="RPA82288.1"/>
    <property type="molecule type" value="Genomic_DNA"/>
</dbReference>
<sequence>MSNPRSTEAQETMTRMSERLKKAKASLGALQAMIRRDKGEAGNEGKPAEKKRKREVSPPPADEDDGVLKMATTLRKEVNIEDLRMRVARDRQDWVPVEKSGQEVPRVSGDADQDGLAAPESHFECHRASPDPEDHTQSKLVSEQPEEHQHKIQLLQEENQRLRAELQDAHERERLIHHLLDHVRPEVRSAVYAGLNKENEKMASKK</sequence>
<dbReference type="AlphaFoldDB" id="A0A3N4ICA4"/>
<accession>A0A3N4ICA4</accession>
<feature type="region of interest" description="Disordered" evidence="1">
    <location>
        <begin position="94"/>
        <end position="150"/>
    </location>
</feature>